<evidence type="ECO:0000313" key="6">
    <source>
        <dbReference type="Proteomes" id="UP000078386"/>
    </source>
</evidence>
<evidence type="ECO:0000256" key="4">
    <source>
        <dbReference type="RuleBase" id="RU003788"/>
    </source>
</evidence>
<dbReference type="GO" id="GO:0009253">
    <property type="term" value="P:peptidoglycan catabolic process"/>
    <property type="evidence" value="ECO:0007669"/>
    <property type="project" value="InterPro"/>
</dbReference>
<dbReference type="PANTHER" id="PTHR38107">
    <property type="match status" value="1"/>
</dbReference>
<name>A0A1B7K7D3_9ENTR</name>
<dbReference type="GO" id="GO:0042742">
    <property type="term" value="P:defense response to bacterium"/>
    <property type="evidence" value="ECO:0007669"/>
    <property type="project" value="UniProtKB-KW"/>
</dbReference>
<dbReference type="InterPro" id="IPR023346">
    <property type="entry name" value="Lysozyme-like_dom_sf"/>
</dbReference>
<dbReference type="PANTHER" id="PTHR38107:SF3">
    <property type="entry name" value="LYSOZYME RRRD-RELATED"/>
    <property type="match status" value="1"/>
</dbReference>
<reference evidence="5 6" key="1">
    <citation type="submission" date="2016-04" db="EMBL/GenBank/DDBJ databases">
        <title>ATOL: Assembling a taxonomically balanced genome-scale reconstruction of the evolutionary history of the Enterobacteriaceae.</title>
        <authorList>
            <person name="Plunkett G.III."/>
            <person name="Neeno-Eckwall E.C."/>
            <person name="Glasner J.D."/>
            <person name="Perna N.T."/>
        </authorList>
    </citation>
    <scope>NUCLEOTIDE SEQUENCE [LARGE SCALE GENOMIC DNA]</scope>
    <source>
        <strain evidence="5 6">ATCC 51603</strain>
    </source>
</reference>
<proteinExistence type="inferred from homology"/>
<comment type="catalytic activity">
    <reaction evidence="4">
        <text>Hydrolysis of (1-&gt;4)-beta-linkages between N-acetylmuramic acid and N-acetyl-D-glucosamine residues in a peptidoglycan and between N-acetyl-D-glucosamine residues in chitodextrins.</text>
        <dbReference type="EC" id="3.2.1.17"/>
    </reaction>
</comment>
<keyword evidence="4 5" id="KW-0326">Glycosidase</keyword>
<evidence type="ECO:0000256" key="1">
    <source>
        <dbReference type="ARBA" id="ARBA00022529"/>
    </source>
</evidence>
<dbReference type="AlphaFoldDB" id="A0A1B7K7D3"/>
<dbReference type="PATRIC" id="fig|1354264.4.peg.393"/>
<comment type="similarity">
    <text evidence="4">Belongs to the glycosyl hydrolase 24 family.</text>
</comment>
<dbReference type="RefSeq" id="WP_064541252.1">
    <property type="nucleotide sequence ID" value="NZ_LXEU01000010.1"/>
</dbReference>
<dbReference type="InterPro" id="IPR023347">
    <property type="entry name" value="Lysozyme_dom_sf"/>
</dbReference>
<keyword evidence="1 4" id="KW-0929">Antimicrobial</keyword>
<dbReference type="SUPFAM" id="SSF53955">
    <property type="entry name" value="Lysozyme-like"/>
    <property type="match status" value="1"/>
</dbReference>
<comment type="caution">
    <text evidence="5">The sequence shown here is derived from an EMBL/GenBank/DDBJ whole genome shotgun (WGS) entry which is preliminary data.</text>
</comment>
<dbReference type="EMBL" id="LXEU01000010">
    <property type="protein sequence ID" value="OAT55992.1"/>
    <property type="molecule type" value="Genomic_DNA"/>
</dbReference>
<keyword evidence="2 4" id="KW-0081">Bacteriolytic enzyme</keyword>
<dbReference type="GO" id="GO:0003796">
    <property type="term" value="F:lysozyme activity"/>
    <property type="evidence" value="ECO:0007669"/>
    <property type="project" value="UniProtKB-EC"/>
</dbReference>
<dbReference type="Pfam" id="PF00959">
    <property type="entry name" value="Phage_lysozyme"/>
    <property type="match status" value="1"/>
</dbReference>
<accession>A0A1B7K7D3</accession>
<dbReference type="InterPro" id="IPR033907">
    <property type="entry name" value="Endolysin_autolysin"/>
</dbReference>
<dbReference type="GO" id="GO:0016998">
    <property type="term" value="P:cell wall macromolecule catabolic process"/>
    <property type="evidence" value="ECO:0007669"/>
    <property type="project" value="InterPro"/>
</dbReference>
<protein>
    <recommendedName>
        <fullName evidence="4">Lysozyme</fullName>
        <ecNumber evidence="4">3.2.1.17</ecNumber>
    </recommendedName>
</protein>
<keyword evidence="3" id="KW-1035">Host cytoplasm</keyword>
<dbReference type="CDD" id="cd00737">
    <property type="entry name" value="lyz_endolysin_autolysin"/>
    <property type="match status" value="1"/>
</dbReference>
<sequence length="147" mass="16622">MSTGITTPSPQGLEFIKRFQGLSLEKYRDAEGLWVIGYGHLIREGERFDGCLTHAQAEMLFEQDVENYRQWLCQGINAPLAQHQFDALLSLAFSLGLEGLRQSAIVQAINRRDFNAALAEWLREEEQQSSLAFQRQAEASLFQSTGL</sequence>
<dbReference type="InterPro" id="IPR051018">
    <property type="entry name" value="Bacteriophage_GH24"/>
</dbReference>
<dbReference type="InterPro" id="IPR002196">
    <property type="entry name" value="Glyco_hydro_24"/>
</dbReference>
<organism evidence="5 6">
    <name type="scientific">Kluyvera georgiana ATCC 51603</name>
    <dbReference type="NCBI Taxonomy" id="1354264"/>
    <lineage>
        <taxon>Bacteria</taxon>
        <taxon>Pseudomonadati</taxon>
        <taxon>Pseudomonadota</taxon>
        <taxon>Gammaproteobacteria</taxon>
        <taxon>Enterobacterales</taxon>
        <taxon>Enterobacteriaceae</taxon>
        <taxon>Kluyvera</taxon>
    </lineage>
</organism>
<keyword evidence="4 5" id="KW-0378">Hydrolase</keyword>
<dbReference type="Proteomes" id="UP000078386">
    <property type="component" value="Unassembled WGS sequence"/>
</dbReference>
<keyword evidence="6" id="KW-1185">Reference proteome</keyword>
<gene>
    <name evidence="5" type="ORF">M989_00377</name>
</gene>
<dbReference type="GO" id="GO:0031640">
    <property type="term" value="P:killing of cells of another organism"/>
    <property type="evidence" value="ECO:0007669"/>
    <property type="project" value="UniProtKB-KW"/>
</dbReference>
<evidence type="ECO:0000256" key="2">
    <source>
        <dbReference type="ARBA" id="ARBA00022638"/>
    </source>
</evidence>
<dbReference type="Gene3D" id="1.10.530.40">
    <property type="match status" value="1"/>
</dbReference>
<dbReference type="EC" id="3.2.1.17" evidence="4"/>
<evidence type="ECO:0000313" key="5">
    <source>
        <dbReference type="EMBL" id="OAT55992.1"/>
    </source>
</evidence>
<evidence type="ECO:0000256" key="3">
    <source>
        <dbReference type="ARBA" id="ARBA00023200"/>
    </source>
</evidence>